<reference evidence="4" key="2">
    <citation type="submission" date="2020-11" db="EMBL/GenBank/DDBJ databases">
        <authorList>
            <person name="Cecchin M."/>
            <person name="Marcolungo L."/>
            <person name="Rossato M."/>
            <person name="Girolomoni L."/>
            <person name="Cosentino E."/>
            <person name="Cuine S."/>
            <person name="Li-Beisson Y."/>
            <person name="Delledonne M."/>
            <person name="Ballottari M."/>
        </authorList>
    </citation>
    <scope>NUCLEOTIDE SEQUENCE</scope>
    <source>
        <strain evidence="4">211/11P</strain>
        <tissue evidence="4">Whole cell</tissue>
    </source>
</reference>
<comment type="similarity">
    <text evidence="1">Belongs to the prefoldin subunit beta family.</text>
</comment>
<dbReference type="Proteomes" id="UP001055712">
    <property type="component" value="Unassembled WGS sequence"/>
</dbReference>
<dbReference type="AlphaFoldDB" id="A0A9D4TRK3"/>
<dbReference type="PANTHER" id="PTHR21431:SF0">
    <property type="entry name" value="PREFOLDIN SUBUNIT 6"/>
    <property type="match status" value="1"/>
</dbReference>
<dbReference type="GO" id="GO:0005737">
    <property type="term" value="C:cytoplasm"/>
    <property type="evidence" value="ECO:0007669"/>
    <property type="project" value="TreeGrafter"/>
</dbReference>
<name>A0A9D4TRK3_CHLVU</name>
<sequence length="212" mass="23518">MADEVGFFPPKGRARHLDQLAIAFGCLPFCLLDDGSHAAELLLELMQQLLVNVAAQRQAASRLTKGSTCIMPSHHASSSPSCGFQIATMQQAVQEATAAFQATQQDVAQNHSLRRNCLQQQHENEMVLQELKLLAADAIVYKMIGPVLVRQDTMEARSNVSKRLEFIAGEVKRLDTQLQQLEEKQSTKQAQLVKMQQEVQGQQQHQQQGVTA</sequence>
<evidence type="ECO:0008006" key="6">
    <source>
        <dbReference type="Google" id="ProtNLM"/>
    </source>
</evidence>
<dbReference type="OrthoDB" id="248120at2759"/>
<dbReference type="GO" id="GO:0051087">
    <property type="term" value="F:protein-folding chaperone binding"/>
    <property type="evidence" value="ECO:0007669"/>
    <property type="project" value="TreeGrafter"/>
</dbReference>
<dbReference type="GO" id="GO:0016272">
    <property type="term" value="C:prefoldin complex"/>
    <property type="evidence" value="ECO:0007669"/>
    <property type="project" value="InterPro"/>
</dbReference>
<dbReference type="GO" id="GO:0051131">
    <property type="term" value="P:chaperone-mediated protein complex assembly"/>
    <property type="evidence" value="ECO:0007669"/>
    <property type="project" value="TreeGrafter"/>
</dbReference>
<evidence type="ECO:0000256" key="2">
    <source>
        <dbReference type="ARBA" id="ARBA00023186"/>
    </source>
</evidence>
<dbReference type="FunFam" id="1.10.287.370:FF:000003">
    <property type="entry name" value="Prefoldin subunit 6"/>
    <property type="match status" value="1"/>
</dbReference>
<dbReference type="EMBL" id="SIDB01000005">
    <property type="protein sequence ID" value="KAI3432816.1"/>
    <property type="molecule type" value="Genomic_DNA"/>
</dbReference>
<keyword evidence="2" id="KW-0143">Chaperone</keyword>
<keyword evidence="5" id="KW-1185">Reference proteome</keyword>
<dbReference type="Gene3D" id="1.10.287.370">
    <property type="match status" value="1"/>
</dbReference>
<accession>A0A9D4TRK3</accession>
<dbReference type="PANTHER" id="PTHR21431">
    <property type="entry name" value="PREFOLDIN SUBUNIT 6"/>
    <property type="match status" value="1"/>
</dbReference>
<dbReference type="GO" id="GO:0006457">
    <property type="term" value="P:protein folding"/>
    <property type="evidence" value="ECO:0007669"/>
    <property type="project" value="InterPro"/>
</dbReference>
<dbReference type="GO" id="GO:0051082">
    <property type="term" value="F:unfolded protein binding"/>
    <property type="evidence" value="ECO:0007669"/>
    <property type="project" value="InterPro"/>
</dbReference>
<dbReference type="GO" id="GO:0009409">
    <property type="term" value="P:response to cold"/>
    <property type="evidence" value="ECO:0007669"/>
    <property type="project" value="UniProtKB-ARBA"/>
</dbReference>
<dbReference type="CDD" id="cd23161">
    <property type="entry name" value="Prefoldin_6"/>
    <property type="match status" value="1"/>
</dbReference>
<dbReference type="SUPFAM" id="SSF46579">
    <property type="entry name" value="Prefoldin"/>
    <property type="match status" value="1"/>
</dbReference>
<evidence type="ECO:0000313" key="4">
    <source>
        <dbReference type="EMBL" id="KAI3432816.1"/>
    </source>
</evidence>
<evidence type="ECO:0000256" key="1">
    <source>
        <dbReference type="ARBA" id="ARBA00008045"/>
    </source>
</evidence>
<protein>
    <recommendedName>
        <fullName evidence="6">Prefoldin subunit 6</fullName>
    </recommendedName>
</protein>
<reference evidence="4" key="1">
    <citation type="journal article" date="2019" name="Plant J.">
        <title>Chlorella vulgaris genome assembly and annotation reveals the molecular basis for metabolic acclimation to high light conditions.</title>
        <authorList>
            <person name="Cecchin M."/>
            <person name="Marcolungo L."/>
            <person name="Rossato M."/>
            <person name="Girolomoni L."/>
            <person name="Cosentino E."/>
            <person name="Cuine S."/>
            <person name="Li-Beisson Y."/>
            <person name="Delledonne M."/>
            <person name="Ballottari M."/>
        </authorList>
    </citation>
    <scope>NUCLEOTIDE SEQUENCE</scope>
    <source>
        <strain evidence="4">211/11P</strain>
    </source>
</reference>
<gene>
    <name evidence="4" type="ORF">D9Q98_010400</name>
</gene>
<dbReference type="InterPro" id="IPR009053">
    <property type="entry name" value="Prefoldin"/>
</dbReference>
<feature type="coiled-coil region" evidence="3">
    <location>
        <begin position="164"/>
        <end position="198"/>
    </location>
</feature>
<comment type="caution">
    <text evidence="4">The sequence shown here is derived from an EMBL/GenBank/DDBJ whole genome shotgun (WGS) entry which is preliminary data.</text>
</comment>
<dbReference type="Pfam" id="PF01920">
    <property type="entry name" value="Prefoldin_2"/>
    <property type="match status" value="1"/>
</dbReference>
<evidence type="ECO:0000313" key="5">
    <source>
        <dbReference type="Proteomes" id="UP001055712"/>
    </source>
</evidence>
<keyword evidence="3" id="KW-0175">Coiled coil</keyword>
<evidence type="ECO:0000256" key="3">
    <source>
        <dbReference type="SAM" id="Coils"/>
    </source>
</evidence>
<dbReference type="InterPro" id="IPR002777">
    <property type="entry name" value="PFD_beta-like"/>
</dbReference>
<proteinExistence type="inferred from homology"/>
<organism evidence="4 5">
    <name type="scientific">Chlorella vulgaris</name>
    <name type="common">Green alga</name>
    <dbReference type="NCBI Taxonomy" id="3077"/>
    <lineage>
        <taxon>Eukaryota</taxon>
        <taxon>Viridiplantae</taxon>
        <taxon>Chlorophyta</taxon>
        <taxon>core chlorophytes</taxon>
        <taxon>Trebouxiophyceae</taxon>
        <taxon>Chlorellales</taxon>
        <taxon>Chlorellaceae</taxon>
        <taxon>Chlorella clade</taxon>
        <taxon>Chlorella</taxon>
    </lineage>
</organism>